<name>A0A381N2M7_9ZZZZ</name>
<dbReference type="SUPFAM" id="SSF53067">
    <property type="entry name" value="Actin-like ATPase domain"/>
    <property type="match status" value="2"/>
</dbReference>
<dbReference type="HAMAP" id="MF_02207">
    <property type="entry name" value="MreB"/>
    <property type="match status" value="1"/>
</dbReference>
<keyword evidence="4" id="KW-0067">ATP-binding</keyword>
<evidence type="ECO:0000313" key="7">
    <source>
        <dbReference type="EMBL" id="SUZ48872.1"/>
    </source>
</evidence>
<dbReference type="NCBIfam" id="NF010539">
    <property type="entry name" value="PRK13927.1"/>
    <property type="match status" value="1"/>
</dbReference>
<comment type="similarity">
    <text evidence="6">Belongs to the FtsA/MreB family.</text>
</comment>
<dbReference type="Pfam" id="PF06723">
    <property type="entry name" value="MreB_Mbl"/>
    <property type="match status" value="1"/>
</dbReference>
<dbReference type="NCBIfam" id="TIGR00904">
    <property type="entry name" value="mreB"/>
    <property type="match status" value="1"/>
</dbReference>
<accession>A0A381N2M7</accession>
<evidence type="ECO:0008006" key="8">
    <source>
        <dbReference type="Google" id="ProtNLM"/>
    </source>
</evidence>
<evidence type="ECO:0000256" key="2">
    <source>
        <dbReference type="ARBA" id="ARBA00022490"/>
    </source>
</evidence>
<protein>
    <recommendedName>
        <fullName evidence="8">Cell shape-determining protein MreB</fullName>
    </recommendedName>
</protein>
<keyword evidence="5" id="KW-0133">Cell shape</keyword>
<dbReference type="PANTHER" id="PTHR42749:SF1">
    <property type="entry name" value="CELL SHAPE-DETERMINING PROTEIN MREB"/>
    <property type="match status" value="1"/>
</dbReference>
<organism evidence="7">
    <name type="scientific">marine metagenome</name>
    <dbReference type="NCBI Taxonomy" id="408172"/>
    <lineage>
        <taxon>unclassified sequences</taxon>
        <taxon>metagenomes</taxon>
        <taxon>ecological metagenomes</taxon>
    </lineage>
</organism>
<dbReference type="GO" id="GO:0008360">
    <property type="term" value="P:regulation of cell shape"/>
    <property type="evidence" value="ECO:0007669"/>
    <property type="project" value="UniProtKB-KW"/>
</dbReference>
<dbReference type="GO" id="GO:0005737">
    <property type="term" value="C:cytoplasm"/>
    <property type="evidence" value="ECO:0007669"/>
    <property type="project" value="UniProtKB-SubCell"/>
</dbReference>
<evidence type="ECO:0000256" key="5">
    <source>
        <dbReference type="ARBA" id="ARBA00022960"/>
    </source>
</evidence>
<dbReference type="InterPro" id="IPR004753">
    <property type="entry name" value="MreB"/>
</dbReference>
<evidence type="ECO:0000256" key="3">
    <source>
        <dbReference type="ARBA" id="ARBA00022741"/>
    </source>
</evidence>
<dbReference type="InterPro" id="IPR056546">
    <property type="entry name" value="MreB_MamK-like"/>
</dbReference>
<dbReference type="GO" id="GO:0005524">
    <property type="term" value="F:ATP binding"/>
    <property type="evidence" value="ECO:0007669"/>
    <property type="project" value="UniProtKB-KW"/>
</dbReference>
<dbReference type="PANTHER" id="PTHR42749">
    <property type="entry name" value="CELL SHAPE-DETERMINING PROTEIN MREB"/>
    <property type="match status" value="1"/>
</dbReference>
<dbReference type="Gene3D" id="3.30.420.40">
    <property type="match status" value="3"/>
</dbReference>
<dbReference type="GO" id="GO:0000902">
    <property type="term" value="P:cell morphogenesis"/>
    <property type="evidence" value="ECO:0007669"/>
    <property type="project" value="InterPro"/>
</dbReference>
<dbReference type="CDD" id="cd10225">
    <property type="entry name" value="ASKHA_NBD_MreB-like"/>
    <property type="match status" value="1"/>
</dbReference>
<keyword evidence="3" id="KW-0547">Nucleotide-binding</keyword>
<gene>
    <name evidence="7" type="ORF">METZ01_LOCUS1726</name>
</gene>
<dbReference type="AlphaFoldDB" id="A0A381N2M7"/>
<proteinExistence type="inferred from homology"/>
<keyword evidence="2" id="KW-0963">Cytoplasm</keyword>
<dbReference type="InterPro" id="IPR043129">
    <property type="entry name" value="ATPase_NBD"/>
</dbReference>
<evidence type="ECO:0000256" key="4">
    <source>
        <dbReference type="ARBA" id="ARBA00022840"/>
    </source>
</evidence>
<dbReference type="EMBL" id="UINC01000090">
    <property type="protein sequence ID" value="SUZ48872.1"/>
    <property type="molecule type" value="Genomic_DNA"/>
</dbReference>
<evidence type="ECO:0000256" key="6">
    <source>
        <dbReference type="ARBA" id="ARBA00023458"/>
    </source>
</evidence>
<reference evidence="7" key="1">
    <citation type="submission" date="2018-05" db="EMBL/GenBank/DDBJ databases">
        <authorList>
            <person name="Lanie J.A."/>
            <person name="Ng W.-L."/>
            <person name="Kazmierczak K.M."/>
            <person name="Andrzejewski T.M."/>
            <person name="Davidsen T.M."/>
            <person name="Wayne K.J."/>
            <person name="Tettelin H."/>
            <person name="Glass J.I."/>
            <person name="Rusch D."/>
            <person name="Podicherti R."/>
            <person name="Tsui H.-C.T."/>
            <person name="Winkler M.E."/>
        </authorList>
    </citation>
    <scope>NUCLEOTIDE SEQUENCE</scope>
</reference>
<comment type="subcellular location">
    <subcellularLocation>
        <location evidence="1">Cytoplasm</location>
    </subcellularLocation>
</comment>
<evidence type="ECO:0000256" key="1">
    <source>
        <dbReference type="ARBA" id="ARBA00004496"/>
    </source>
</evidence>
<sequence>MLGISNFKNIVTGDIAIDLGTANTLIWIKGQGIILNEPSIVARNVVSGEIMAVGNEAKEMVGRTHSGIETVRPLKDGVVADYKMTDAMILGFIRKIKLSRIARPRIVICIPSGVTDVEQRSVKESAEHANASEVYLIEEPMAAAIGIGIDVSKPVGNMIVDVGGGTTEIAVISLNGIGTIETIRIAGDEQTKAIIDWFKEQHKLGIGERTAENIKCTVGSAVRSNGAIIAVKGQDLITGIPKTMEVSSDEIRQALAETVFQITSAIKNALDKTPPEHSSDIIDFGIILTGGGALLKDLDLHIRNKTNLPVNVSEDPLLSVVKGTGIVLENLKKYRDVLIQP</sequence>
<dbReference type="PRINTS" id="PR01652">
    <property type="entry name" value="SHAPEPROTEIN"/>
</dbReference>